<dbReference type="SUPFAM" id="SSF55797">
    <property type="entry name" value="PR-1-like"/>
    <property type="match status" value="1"/>
</dbReference>
<feature type="domain" description="SCP" evidence="2">
    <location>
        <begin position="25"/>
        <end position="162"/>
    </location>
</feature>
<dbReference type="GO" id="GO:0005576">
    <property type="term" value="C:extracellular region"/>
    <property type="evidence" value="ECO:0007669"/>
    <property type="project" value="InterPro"/>
</dbReference>
<dbReference type="Gene3D" id="3.40.33.10">
    <property type="entry name" value="CAP"/>
    <property type="match status" value="1"/>
</dbReference>
<evidence type="ECO:0000313" key="4">
    <source>
        <dbReference type="Proteomes" id="UP000320762"/>
    </source>
</evidence>
<dbReference type="PROSITE" id="PS01010">
    <property type="entry name" value="CRISP_2"/>
    <property type="match status" value="1"/>
</dbReference>
<dbReference type="Pfam" id="PF00188">
    <property type="entry name" value="CAP"/>
    <property type="match status" value="1"/>
</dbReference>
<dbReference type="SMART" id="SM00198">
    <property type="entry name" value="SCP"/>
    <property type="match status" value="1"/>
</dbReference>
<evidence type="ECO:0000313" key="3">
    <source>
        <dbReference type="EMBL" id="TRM67151.1"/>
    </source>
</evidence>
<evidence type="ECO:0000256" key="1">
    <source>
        <dbReference type="SAM" id="SignalP"/>
    </source>
</evidence>
<gene>
    <name evidence="3" type="ORF">BD626DRAFT_535115</name>
</gene>
<proteinExistence type="predicted"/>
<name>A0A550CQS2_9AGAR</name>
<organism evidence="3 4">
    <name type="scientific">Schizophyllum amplum</name>
    <dbReference type="NCBI Taxonomy" id="97359"/>
    <lineage>
        <taxon>Eukaryota</taxon>
        <taxon>Fungi</taxon>
        <taxon>Dikarya</taxon>
        <taxon>Basidiomycota</taxon>
        <taxon>Agaricomycotina</taxon>
        <taxon>Agaricomycetes</taxon>
        <taxon>Agaricomycetidae</taxon>
        <taxon>Agaricales</taxon>
        <taxon>Schizophyllaceae</taxon>
        <taxon>Schizophyllum</taxon>
    </lineage>
</organism>
<comment type="caution">
    <text evidence="3">The sequence shown here is derived from an EMBL/GenBank/DDBJ whole genome shotgun (WGS) entry which is preliminary data.</text>
</comment>
<sequence>MQFKVAILATCAAAATAAVIDTRDAAQDQWLKAHNDERAAHGAAALTWNQGLADKAASWASQCVFEHSNAGQNLASTFTSVENVPKDIPGAVKQWNDERSSYDASSYSGAGHWTQVVWKGTTSVGCAAQLCAPGTLGTSTSDPWKSIWYYVCNYDPAGNIVPADQYYPQNVQP</sequence>
<reference evidence="3 4" key="1">
    <citation type="journal article" date="2019" name="New Phytol.">
        <title>Comparative genomics reveals unique wood-decay strategies and fruiting body development in the Schizophyllaceae.</title>
        <authorList>
            <person name="Almasi E."/>
            <person name="Sahu N."/>
            <person name="Krizsan K."/>
            <person name="Balint B."/>
            <person name="Kovacs G.M."/>
            <person name="Kiss B."/>
            <person name="Cseklye J."/>
            <person name="Drula E."/>
            <person name="Henrissat B."/>
            <person name="Nagy I."/>
            <person name="Chovatia M."/>
            <person name="Adam C."/>
            <person name="LaButti K."/>
            <person name="Lipzen A."/>
            <person name="Riley R."/>
            <person name="Grigoriev I.V."/>
            <person name="Nagy L.G."/>
        </authorList>
    </citation>
    <scope>NUCLEOTIDE SEQUENCE [LARGE SCALE GENOMIC DNA]</scope>
    <source>
        <strain evidence="3 4">NL-1724</strain>
    </source>
</reference>
<dbReference type="STRING" id="97359.A0A550CQS2"/>
<evidence type="ECO:0000259" key="2">
    <source>
        <dbReference type="SMART" id="SM00198"/>
    </source>
</evidence>
<feature type="chain" id="PRO_5022140412" evidence="1">
    <location>
        <begin position="18"/>
        <end position="173"/>
    </location>
</feature>
<dbReference type="PROSITE" id="PS01009">
    <property type="entry name" value="CRISP_1"/>
    <property type="match status" value="1"/>
</dbReference>
<dbReference type="InterPro" id="IPR035940">
    <property type="entry name" value="CAP_sf"/>
</dbReference>
<dbReference type="EMBL" id="VDMD01000003">
    <property type="protein sequence ID" value="TRM67151.1"/>
    <property type="molecule type" value="Genomic_DNA"/>
</dbReference>
<dbReference type="AlphaFoldDB" id="A0A550CQS2"/>
<feature type="signal peptide" evidence="1">
    <location>
        <begin position="1"/>
        <end position="17"/>
    </location>
</feature>
<keyword evidence="1" id="KW-0732">Signal</keyword>
<dbReference type="InterPro" id="IPR014044">
    <property type="entry name" value="CAP_dom"/>
</dbReference>
<dbReference type="OrthoDB" id="337038at2759"/>
<keyword evidence="4" id="KW-1185">Reference proteome</keyword>
<dbReference type="Proteomes" id="UP000320762">
    <property type="component" value="Unassembled WGS sequence"/>
</dbReference>
<dbReference type="InterPro" id="IPR018244">
    <property type="entry name" value="Allrgn_V5/Tpx1_CS"/>
</dbReference>
<protein>
    <submittedName>
        <fullName evidence="3">CAP domain-containing protein</fullName>
    </submittedName>
</protein>
<dbReference type="InterPro" id="IPR001283">
    <property type="entry name" value="CRISP-related"/>
</dbReference>
<accession>A0A550CQS2</accession>
<dbReference type="PANTHER" id="PTHR10334">
    <property type="entry name" value="CYSTEINE-RICH SECRETORY PROTEIN-RELATED"/>
    <property type="match status" value="1"/>
</dbReference>
<dbReference type="PRINTS" id="PR00837">
    <property type="entry name" value="V5TPXLIKE"/>
</dbReference>